<dbReference type="GO" id="GO:0000285">
    <property type="term" value="F:1-phosphatidylinositol-3-phosphate 5-kinase activity"/>
    <property type="evidence" value="ECO:0007669"/>
    <property type="project" value="InterPro"/>
</dbReference>
<dbReference type="SUPFAM" id="SSF57903">
    <property type="entry name" value="FYVE/PHD zinc finger"/>
    <property type="match status" value="1"/>
</dbReference>
<gene>
    <name evidence="8" type="ORF">TMSB3V08_LOCUS4652</name>
</gene>
<dbReference type="InterPro" id="IPR002423">
    <property type="entry name" value="Cpn60/GroEL/TCP-1"/>
</dbReference>
<dbReference type="InterPro" id="IPR036388">
    <property type="entry name" value="WH-like_DNA-bd_sf"/>
</dbReference>
<dbReference type="SMART" id="SM00064">
    <property type="entry name" value="FYVE"/>
    <property type="match status" value="1"/>
</dbReference>
<dbReference type="FunFam" id="3.50.7.10:FF:000007">
    <property type="entry name" value="1-phosphatidylinositol 3-phosphate 5-kinase isoform X1"/>
    <property type="match status" value="1"/>
</dbReference>
<dbReference type="InterPro" id="IPR000591">
    <property type="entry name" value="DEP_dom"/>
</dbReference>
<dbReference type="GO" id="GO:0032438">
    <property type="term" value="P:melanosome organization"/>
    <property type="evidence" value="ECO:0007669"/>
    <property type="project" value="TreeGrafter"/>
</dbReference>
<dbReference type="Pfam" id="PF01363">
    <property type="entry name" value="FYVE"/>
    <property type="match status" value="1"/>
</dbReference>
<dbReference type="SMART" id="SM00049">
    <property type="entry name" value="DEP"/>
    <property type="match status" value="1"/>
</dbReference>
<feature type="region of interest" description="Disordered" evidence="5">
    <location>
        <begin position="119"/>
        <end position="141"/>
    </location>
</feature>
<dbReference type="GO" id="GO:0035556">
    <property type="term" value="P:intracellular signal transduction"/>
    <property type="evidence" value="ECO:0007669"/>
    <property type="project" value="InterPro"/>
</dbReference>
<evidence type="ECO:0000259" key="7">
    <source>
        <dbReference type="PROSITE" id="PS50186"/>
    </source>
</evidence>
<keyword evidence="2 4" id="KW-0863">Zinc-finger</keyword>
<protein>
    <recommendedName>
        <fullName evidence="9">1-phosphatidylinositol-3-phosphate 5-kinase</fullName>
    </recommendedName>
</protein>
<feature type="compositionally biased region" description="Polar residues" evidence="5">
    <location>
        <begin position="472"/>
        <end position="493"/>
    </location>
</feature>
<evidence type="ECO:0000256" key="5">
    <source>
        <dbReference type="SAM" id="MobiDB-lite"/>
    </source>
</evidence>
<dbReference type="InterPro" id="IPR036390">
    <property type="entry name" value="WH_DNA-bd_sf"/>
</dbReference>
<accession>A0A7R9HPK8</accession>
<feature type="domain" description="DEP" evidence="7">
    <location>
        <begin position="189"/>
        <end position="240"/>
    </location>
</feature>
<dbReference type="InterPro" id="IPR000306">
    <property type="entry name" value="Znf_FYVE"/>
</dbReference>
<dbReference type="SUPFAM" id="SSF52029">
    <property type="entry name" value="GroEL apical domain-like"/>
    <property type="match status" value="1"/>
</dbReference>
<dbReference type="AlphaFoldDB" id="A0A7R9HPK8"/>
<feature type="region of interest" description="Disordered" evidence="5">
    <location>
        <begin position="467"/>
        <end position="493"/>
    </location>
</feature>
<evidence type="ECO:0000259" key="6">
    <source>
        <dbReference type="PROSITE" id="PS50178"/>
    </source>
</evidence>
<evidence type="ECO:0000313" key="8">
    <source>
        <dbReference type="EMBL" id="CAD7427823.1"/>
    </source>
</evidence>
<evidence type="ECO:0000256" key="4">
    <source>
        <dbReference type="PROSITE-ProRule" id="PRU00091"/>
    </source>
</evidence>
<dbReference type="SUPFAM" id="SSF46785">
    <property type="entry name" value="Winged helix' DNA-binding domain"/>
    <property type="match status" value="1"/>
</dbReference>
<dbReference type="FunFam" id="3.30.40.10:FF:000057">
    <property type="entry name" value="1-phosphatidylinositol 3-phosphate 5-kinase isoform X1"/>
    <property type="match status" value="1"/>
</dbReference>
<dbReference type="GO" id="GO:0031410">
    <property type="term" value="C:cytoplasmic vesicle"/>
    <property type="evidence" value="ECO:0007669"/>
    <property type="project" value="TreeGrafter"/>
</dbReference>
<evidence type="ECO:0000256" key="3">
    <source>
        <dbReference type="ARBA" id="ARBA00022833"/>
    </source>
</evidence>
<evidence type="ECO:0000256" key="1">
    <source>
        <dbReference type="ARBA" id="ARBA00022723"/>
    </source>
</evidence>
<reference evidence="8" key="1">
    <citation type="submission" date="2020-11" db="EMBL/GenBank/DDBJ databases">
        <authorList>
            <person name="Tran Van P."/>
        </authorList>
    </citation>
    <scope>NUCLEOTIDE SEQUENCE</scope>
</reference>
<feature type="domain" description="FYVE-type" evidence="6">
    <location>
        <begin position="25"/>
        <end position="80"/>
    </location>
</feature>
<dbReference type="Gene3D" id="1.10.10.10">
    <property type="entry name" value="Winged helix-like DNA-binding domain superfamily/Winged helix DNA-binding domain"/>
    <property type="match status" value="1"/>
</dbReference>
<proteinExistence type="predicted"/>
<dbReference type="GO" id="GO:0012506">
    <property type="term" value="C:vesicle membrane"/>
    <property type="evidence" value="ECO:0007669"/>
    <property type="project" value="TreeGrafter"/>
</dbReference>
<feature type="compositionally biased region" description="Polar residues" evidence="5">
    <location>
        <begin position="119"/>
        <end position="138"/>
    </location>
</feature>
<dbReference type="PROSITE" id="PS50178">
    <property type="entry name" value="ZF_FYVE"/>
    <property type="match status" value="1"/>
</dbReference>
<keyword evidence="3" id="KW-0862">Zinc</keyword>
<dbReference type="InterPro" id="IPR043548">
    <property type="entry name" value="PIKfyve"/>
</dbReference>
<dbReference type="PANTHER" id="PTHR46715:SF1">
    <property type="entry name" value="1-PHOSPHATIDYLINOSITOL 3-PHOSPHATE 5-KINASE"/>
    <property type="match status" value="1"/>
</dbReference>
<evidence type="ECO:0008006" key="9">
    <source>
        <dbReference type="Google" id="ProtNLM"/>
    </source>
</evidence>
<evidence type="ECO:0000256" key="2">
    <source>
        <dbReference type="ARBA" id="ARBA00022771"/>
    </source>
</evidence>
<dbReference type="Gene3D" id="3.50.7.10">
    <property type="entry name" value="GroEL"/>
    <property type="match status" value="1"/>
</dbReference>
<feature type="region of interest" description="Disordered" evidence="5">
    <location>
        <begin position="320"/>
        <end position="344"/>
    </location>
</feature>
<dbReference type="PROSITE" id="PS50186">
    <property type="entry name" value="DEP"/>
    <property type="match status" value="1"/>
</dbReference>
<dbReference type="InterPro" id="IPR017455">
    <property type="entry name" value="Znf_FYVE-rel"/>
</dbReference>
<dbReference type="InterPro" id="IPR013083">
    <property type="entry name" value="Znf_RING/FYVE/PHD"/>
</dbReference>
<dbReference type="GO" id="GO:0008270">
    <property type="term" value="F:zinc ion binding"/>
    <property type="evidence" value="ECO:0007669"/>
    <property type="project" value="UniProtKB-KW"/>
</dbReference>
<dbReference type="GO" id="GO:0005524">
    <property type="term" value="F:ATP binding"/>
    <property type="evidence" value="ECO:0007669"/>
    <property type="project" value="InterPro"/>
</dbReference>
<dbReference type="Pfam" id="PF00610">
    <property type="entry name" value="DEP"/>
    <property type="match status" value="1"/>
</dbReference>
<dbReference type="GO" id="GO:1903426">
    <property type="term" value="P:regulation of reactive oxygen species biosynthetic process"/>
    <property type="evidence" value="ECO:0007669"/>
    <property type="project" value="TreeGrafter"/>
</dbReference>
<dbReference type="Pfam" id="PF00118">
    <property type="entry name" value="Cpn60_TCP1"/>
    <property type="match status" value="1"/>
</dbReference>
<dbReference type="InterPro" id="IPR027409">
    <property type="entry name" value="GroEL-like_apical_dom_sf"/>
</dbReference>
<dbReference type="InterPro" id="IPR011011">
    <property type="entry name" value="Znf_FYVE_PHD"/>
</dbReference>
<dbReference type="GO" id="GO:0052810">
    <property type="term" value="F:1-phosphatidylinositol-5-kinase activity"/>
    <property type="evidence" value="ECO:0007669"/>
    <property type="project" value="TreeGrafter"/>
</dbReference>
<dbReference type="CDD" id="cd15725">
    <property type="entry name" value="FYVE_PIKfyve_Fab1"/>
    <property type="match status" value="1"/>
</dbReference>
<keyword evidence="1" id="KW-0479">Metal-binding</keyword>
<name>A0A7R9HPK8_9NEOP</name>
<sequence length="1247" mass="140037">MVQSGSGVGLQSYKNTDLKQYWMPDSVSKECYDCGEKFTTFRRRHHCRVCGQIFCSRCCNQEIPGKIMGCTGDLRVCTYCCKIVLSYLQSADVGADLTADLRAVQEDLQIKFGNPVSSLAQNNTSSSGGNLSDNQDSSSVRRKTSVGYQEDRFALGRAQSAAYLSMEERCRVLQMSASLRALFDDLCRPNLGLILQTHRYRLRNYHNCFLGTELVDWLIAQYHASTRVKPKELPDEILEEVIEFQNNSNFRDLFESSVNMEELWCKKLSLGRGGGGNEQGTAIGQALLVAGYLESITMSEQSFNDGYSLYRPLLDLSPTQPTLSSSDLEESRRSSQDAQEPLWVKQIPQDDFSTKVAGPPPIGPQINIVWWLTSQTEVDNDLAHHHQHSHSLTTQLGANWSGPVPSLLVLALASLLALIYSESEGVSMEREDSSSLPSSGSLFYLDLNVEANTAHLIRPNKAADNEIDSASGAGSKQTEITGNAGVSSPLQDNSHSGISSEFLSGAVLSQSREMRPSKGWHKVSQLRTDNGELGAYNALCNAFTQHESSLLKQLLNAEGLAQSWADIMLPLAEQIVDVVCPDVKNEVDDMDIRQYVQFKKVPGGSRESRIVSGVVCTKNVAHRAMATRLVNPRILLLGCSIAYQRVEGKLLSLEPVMMQEYEYLRNVVARIAKLQPNLVLVQRNVSRLAQEFLLGLQVTLVLNIKASVLERVSRCTQADIVTSVDAHIGRPRLGTCQMFHLETFNTERDDDVFNTGQQNGQQLSVAELPLSNHFRKALDDTILSASPFLKFTVPYLETEAGRNCALRRFFPDEIFWSAQFNSSSDTNTNSRANNGMEMAMQPDNKLLPRHEFVSAKITSSADSKEVQTLLAHFRACGSRLCPSEPCVESPLLKGSTEQPGKLQVTPWPDALDLARHQRLAVLFCSYSQESSNFPAFCVNPWIFYMDFYGHYDIPLGSFLERYCFSKSYMCPSTSCDTPMMHHIRRFVHNSGCVYLMLKELDSNLIDSADDKHILMWNWCSKCKSGTPLVEMSEDTWALSFAKYLELRFHGHMYTRREHDNTCNHSLHHDHFQYFSMKNIVVSFNPPPVVVQRGRLVTQPPPPPAITTHLPLTYIRLQSSLAFVCLTISFYPFSFEAVDKLDNSLQTEFLDLKYDCEVKIIFKQSSYELVWVKLIDTYQQLWGKTEPLLISFPSAYLVEKGFSSVVQLLTKQRNKLDICLKGDLRLNLTNIEPDIQDLTEIYQAQGSH</sequence>
<organism evidence="8">
    <name type="scientific">Timema monikensis</name>
    <dbReference type="NCBI Taxonomy" id="170555"/>
    <lineage>
        <taxon>Eukaryota</taxon>
        <taxon>Metazoa</taxon>
        <taxon>Ecdysozoa</taxon>
        <taxon>Arthropoda</taxon>
        <taxon>Hexapoda</taxon>
        <taxon>Insecta</taxon>
        <taxon>Pterygota</taxon>
        <taxon>Neoptera</taxon>
        <taxon>Polyneoptera</taxon>
        <taxon>Phasmatodea</taxon>
        <taxon>Timematodea</taxon>
        <taxon>Timematoidea</taxon>
        <taxon>Timematidae</taxon>
        <taxon>Timema</taxon>
    </lineage>
</organism>
<dbReference type="PANTHER" id="PTHR46715">
    <property type="entry name" value="1-PHOSPHATIDYLINOSITOL 3-PHOSPHATE 5-KINASE"/>
    <property type="match status" value="1"/>
</dbReference>
<dbReference type="GO" id="GO:0090385">
    <property type="term" value="P:phagosome-lysosome fusion"/>
    <property type="evidence" value="ECO:0007669"/>
    <property type="project" value="TreeGrafter"/>
</dbReference>
<dbReference type="EMBL" id="OB793560">
    <property type="protein sequence ID" value="CAD7427823.1"/>
    <property type="molecule type" value="Genomic_DNA"/>
</dbReference>
<dbReference type="Gene3D" id="3.30.40.10">
    <property type="entry name" value="Zinc/RING finger domain, C3HC4 (zinc finger)"/>
    <property type="match status" value="1"/>
</dbReference>